<sequence length="475" mass="52953">MIQRENAKTEQQGVTDTWFVTDADYANAGQIEGYASATSVGRGESIELFVNTSEPHYSMSIYRIGWYGGRGGRLVAGPIQRSGVRQPSPRTDAATRLVECHWIDPYVLTIPNNPTDPTDWASGVYLVKLTAGVSRKQSYIIFTVRDDLRQSPLLFQCSVTTYAAYNNWGGYDFYDIDSLNQRPAYKVSFNRPYRNPQRPLNGKGAGEFLTWEIMMVRFLEREGYDVKYCTNIDVDANPQMLTRQRAFLSVGHDEYWTREMRDAIEGARNAGVHYGVFSSNTGYWQVRLEGCSHGHPRRTVVCYKYDAPVSDPLYSTNPPLATGLWRHGYPGRPARPEAALLGVMYDYNSVDTDIVISNASHWICEGAGLANGTALRGLLGFEVDRVDPASSPANIQIIASSPYEVMRPGCTGPACRIETRHSNVTYYTAPSGSGVFASGSNQWCWGLDSFGEANGRVHPAVQRMTRNVLNRFISS</sequence>
<reference evidence="2 3" key="1">
    <citation type="submission" date="2020-02" db="EMBL/GenBank/DDBJ databases">
        <authorList>
            <person name="Kim M.K."/>
        </authorList>
    </citation>
    <scope>NUCLEOTIDE SEQUENCE [LARGE SCALE GENOMIC DNA]</scope>
    <source>
        <strain evidence="2 3">17J57-3</strain>
    </source>
</reference>
<dbReference type="InterPro" id="IPR046540">
    <property type="entry name" value="DMFA2_C"/>
</dbReference>
<protein>
    <recommendedName>
        <fullName evidence="1">N,N-dimethylformamidase beta subunit-like C-terminal domain-containing protein</fullName>
    </recommendedName>
</protein>
<accession>A0A6B3SRI2</accession>
<keyword evidence="3" id="KW-1185">Reference proteome</keyword>
<dbReference type="EMBL" id="JAAIVB010000069">
    <property type="protein sequence ID" value="NEX63304.1"/>
    <property type="molecule type" value="Genomic_DNA"/>
</dbReference>
<proteinExistence type="predicted"/>
<evidence type="ECO:0000313" key="2">
    <source>
        <dbReference type="EMBL" id="NEX63304.1"/>
    </source>
</evidence>
<evidence type="ECO:0000313" key="3">
    <source>
        <dbReference type="Proteomes" id="UP000482155"/>
    </source>
</evidence>
<comment type="caution">
    <text evidence="2">The sequence shown here is derived from an EMBL/GenBank/DDBJ whole genome shotgun (WGS) entry which is preliminary data.</text>
</comment>
<gene>
    <name evidence="2" type="ORF">G3574_19660</name>
</gene>
<feature type="domain" description="N,N-dimethylformamidase beta subunit-like C-terminal" evidence="1">
    <location>
        <begin position="59"/>
        <end position="448"/>
    </location>
</feature>
<dbReference type="AlphaFoldDB" id="A0A6B3SRI2"/>
<evidence type="ECO:0000259" key="1">
    <source>
        <dbReference type="Pfam" id="PF20254"/>
    </source>
</evidence>
<name>A0A6B3SRI2_9BURK</name>
<dbReference type="RefSeq" id="WP_205609855.1">
    <property type="nucleotide sequence ID" value="NZ_JAAIVB010000069.1"/>
</dbReference>
<organism evidence="2 3">
    <name type="scientific">Noviherbaspirillum galbum</name>
    <dbReference type="NCBI Taxonomy" id="2709383"/>
    <lineage>
        <taxon>Bacteria</taxon>
        <taxon>Pseudomonadati</taxon>
        <taxon>Pseudomonadota</taxon>
        <taxon>Betaproteobacteria</taxon>
        <taxon>Burkholderiales</taxon>
        <taxon>Oxalobacteraceae</taxon>
        <taxon>Noviherbaspirillum</taxon>
    </lineage>
</organism>
<dbReference type="Pfam" id="PF20254">
    <property type="entry name" value="DMFA2_C"/>
    <property type="match status" value="1"/>
</dbReference>
<dbReference type="Proteomes" id="UP000482155">
    <property type="component" value="Unassembled WGS sequence"/>
</dbReference>